<sequence>MKKCKNCSYPFSWGDVFGSNISGFKAIRCKNCKTENSPDSIYKIAVILLDVGPLLLFGFVPAYVPIALIVSVLFISPFFAKYELGDKKM</sequence>
<evidence type="ECO:0000313" key="1">
    <source>
        <dbReference type="EMBL" id="SHF19795.1"/>
    </source>
</evidence>
<protein>
    <submittedName>
        <fullName evidence="1">Cxxc_20_cxxc protein</fullName>
    </submittedName>
</protein>
<keyword evidence="2" id="KW-1185">Reference proteome</keyword>
<dbReference type="RefSeq" id="WP_073271874.1">
    <property type="nucleotide sequence ID" value="NZ_FQTU01000018.1"/>
</dbReference>
<organism evidence="1 2">
    <name type="scientific">Alkalibacter saccharofermentans DSM 14828</name>
    <dbReference type="NCBI Taxonomy" id="1120975"/>
    <lineage>
        <taxon>Bacteria</taxon>
        <taxon>Bacillati</taxon>
        <taxon>Bacillota</taxon>
        <taxon>Clostridia</taxon>
        <taxon>Eubacteriales</taxon>
        <taxon>Eubacteriaceae</taxon>
        <taxon>Alkalibacter</taxon>
    </lineage>
</organism>
<reference evidence="1 2" key="1">
    <citation type="submission" date="2016-11" db="EMBL/GenBank/DDBJ databases">
        <authorList>
            <person name="Jaros S."/>
            <person name="Januszkiewicz K."/>
            <person name="Wedrychowicz H."/>
        </authorList>
    </citation>
    <scope>NUCLEOTIDE SEQUENCE [LARGE SCALE GENOMIC DNA]</scope>
    <source>
        <strain evidence="1 2">DSM 14828</strain>
    </source>
</reference>
<proteinExistence type="predicted"/>
<evidence type="ECO:0000313" key="2">
    <source>
        <dbReference type="Proteomes" id="UP000184251"/>
    </source>
</evidence>
<gene>
    <name evidence="1" type="ORF">SAMN02746064_02111</name>
</gene>
<dbReference type="EMBL" id="FQTU01000018">
    <property type="protein sequence ID" value="SHF19795.1"/>
    <property type="molecule type" value="Genomic_DNA"/>
</dbReference>
<dbReference type="AlphaFoldDB" id="A0A1M4ZPE0"/>
<dbReference type="Proteomes" id="UP000184251">
    <property type="component" value="Unassembled WGS sequence"/>
</dbReference>
<accession>A0A1M4ZPE0</accession>
<name>A0A1M4ZPE0_9FIRM</name>
<dbReference type="OrthoDB" id="2085384at2"/>